<evidence type="ECO:0000313" key="2">
    <source>
        <dbReference type="Proteomes" id="UP001612915"/>
    </source>
</evidence>
<protein>
    <submittedName>
        <fullName evidence="1">Uncharacterized protein</fullName>
    </submittedName>
</protein>
<keyword evidence="2" id="KW-1185">Reference proteome</keyword>
<dbReference type="Proteomes" id="UP001612915">
    <property type="component" value="Unassembled WGS sequence"/>
</dbReference>
<gene>
    <name evidence="1" type="ORF">ACIB24_16140</name>
</gene>
<name>A0ABW8AQI4_9ACTN</name>
<organism evidence="1 2">
    <name type="scientific">Spongisporangium articulatum</name>
    <dbReference type="NCBI Taxonomy" id="3362603"/>
    <lineage>
        <taxon>Bacteria</taxon>
        <taxon>Bacillati</taxon>
        <taxon>Actinomycetota</taxon>
        <taxon>Actinomycetes</taxon>
        <taxon>Kineosporiales</taxon>
        <taxon>Kineosporiaceae</taxon>
        <taxon>Spongisporangium</taxon>
    </lineage>
</organism>
<accession>A0ABW8AQI4</accession>
<comment type="caution">
    <text evidence="1">The sequence shown here is derived from an EMBL/GenBank/DDBJ whole genome shotgun (WGS) entry which is preliminary data.</text>
</comment>
<reference evidence="1 2" key="1">
    <citation type="submission" date="2024-10" db="EMBL/GenBank/DDBJ databases">
        <title>The Natural Products Discovery Center: Release of the First 8490 Sequenced Strains for Exploring Actinobacteria Biosynthetic Diversity.</title>
        <authorList>
            <person name="Kalkreuter E."/>
            <person name="Kautsar S.A."/>
            <person name="Yang D."/>
            <person name="Bader C.D."/>
            <person name="Teijaro C.N."/>
            <person name="Fluegel L."/>
            <person name="Davis C.M."/>
            <person name="Simpson J.R."/>
            <person name="Lauterbach L."/>
            <person name="Steele A.D."/>
            <person name="Gui C."/>
            <person name="Meng S."/>
            <person name="Li G."/>
            <person name="Viehrig K."/>
            <person name="Ye F."/>
            <person name="Su P."/>
            <person name="Kiefer A.F."/>
            <person name="Nichols A."/>
            <person name="Cepeda A.J."/>
            <person name="Yan W."/>
            <person name="Fan B."/>
            <person name="Jiang Y."/>
            <person name="Adhikari A."/>
            <person name="Zheng C.-J."/>
            <person name="Schuster L."/>
            <person name="Cowan T.M."/>
            <person name="Smanski M.J."/>
            <person name="Chevrette M.G."/>
            <person name="De Carvalho L.P.S."/>
            <person name="Shen B."/>
        </authorList>
    </citation>
    <scope>NUCLEOTIDE SEQUENCE [LARGE SCALE GENOMIC DNA]</scope>
    <source>
        <strain evidence="1 2">NPDC049639</strain>
    </source>
</reference>
<dbReference type="RefSeq" id="WP_398282468.1">
    <property type="nucleotide sequence ID" value="NZ_JBITLV010000005.1"/>
</dbReference>
<evidence type="ECO:0000313" key="1">
    <source>
        <dbReference type="EMBL" id="MFI7588601.1"/>
    </source>
</evidence>
<sequence>MPTWIDGRKHRASSDADEPVLRLRMIDGVMLRLRMINGVMLRLRMINGDGVGGRDGGAAGRG</sequence>
<dbReference type="EMBL" id="JBITLV010000005">
    <property type="protein sequence ID" value="MFI7588601.1"/>
    <property type="molecule type" value="Genomic_DNA"/>
</dbReference>
<proteinExistence type="predicted"/>